<dbReference type="PANTHER" id="PTHR24070">
    <property type="entry name" value="RAS, DI-RAS, AND RHEB FAMILY MEMBERS OF SMALL GTPASE SUPERFAMILY"/>
    <property type="match status" value="1"/>
</dbReference>
<name>D2V6M6_NAEGR</name>
<feature type="non-terminal residue" evidence="3">
    <location>
        <position position="172"/>
    </location>
</feature>
<dbReference type="eggNOG" id="KOG0395">
    <property type="taxonomic scope" value="Eukaryota"/>
</dbReference>
<dbReference type="GO" id="GO:0005525">
    <property type="term" value="F:GTP binding"/>
    <property type="evidence" value="ECO:0007669"/>
    <property type="project" value="UniProtKB-KW"/>
</dbReference>
<dbReference type="KEGG" id="ngr:NAEGRDRAFT_4527"/>
<dbReference type="InterPro" id="IPR005225">
    <property type="entry name" value="Small_GTP-bd"/>
</dbReference>
<dbReference type="GeneID" id="8861658"/>
<dbReference type="SMART" id="SM00174">
    <property type="entry name" value="RHO"/>
    <property type="match status" value="1"/>
</dbReference>
<dbReference type="VEuPathDB" id="AmoebaDB:NAEGRDRAFT_4527"/>
<dbReference type="InParanoid" id="D2V6M6"/>
<dbReference type="GO" id="GO:0007165">
    <property type="term" value="P:signal transduction"/>
    <property type="evidence" value="ECO:0007669"/>
    <property type="project" value="InterPro"/>
</dbReference>
<dbReference type="Proteomes" id="UP000006671">
    <property type="component" value="Unassembled WGS sequence"/>
</dbReference>
<dbReference type="SMART" id="SM00173">
    <property type="entry name" value="RAS"/>
    <property type="match status" value="1"/>
</dbReference>
<dbReference type="GO" id="GO:0003924">
    <property type="term" value="F:GTPase activity"/>
    <property type="evidence" value="ECO:0007669"/>
    <property type="project" value="InterPro"/>
</dbReference>
<keyword evidence="1" id="KW-0547">Nucleotide-binding</keyword>
<dbReference type="PROSITE" id="PS51419">
    <property type="entry name" value="RAB"/>
    <property type="match status" value="1"/>
</dbReference>
<dbReference type="Pfam" id="PF00071">
    <property type="entry name" value="Ras"/>
    <property type="match status" value="1"/>
</dbReference>
<gene>
    <name evidence="3" type="ORF">NAEGRDRAFT_4527</name>
</gene>
<evidence type="ECO:0000256" key="2">
    <source>
        <dbReference type="ARBA" id="ARBA00023134"/>
    </source>
</evidence>
<proteinExistence type="predicted"/>
<keyword evidence="2" id="KW-0342">GTP-binding</keyword>
<evidence type="ECO:0000313" key="4">
    <source>
        <dbReference type="Proteomes" id="UP000006671"/>
    </source>
</evidence>
<sequence length="172" mass="19672">MIIVGTGAVGKSAITIQFTQNIFDRQETYDPTIEDAYYCKRMIDGVGVELEIVDTAGQDDYIALRDTWMKSCYGFILVFDLTSYRTLEELKIFVEQIKRTKLDENKPLSNGNIFPGIILGNKCDLNFELSEKDVASFMKQELDIQVPILFTSAKTRVNIDEAFETVIREMRN</sequence>
<dbReference type="InterPro" id="IPR020849">
    <property type="entry name" value="Small_GTPase_Ras-type"/>
</dbReference>
<dbReference type="SMART" id="SM00175">
    <property type="entry name" value="RAB"/>
    <property type="match status" value="1"/>
</dbReference>
<dbReference type="STRING" id="5762.D2V6M6"/>
<dbReference type="OMA" id="WINDGNG"/>
<dbReference type="Gene3D" id="3.40.50.300">
    <property type="entry name" value="P-loop containing nucleotide triphosphate hydrolases"/>
    <property type="match status" value="1"/>
</dbReference>
<accession>D2V6M6</accession>
<dbReference type="SUPFAM" id="SSF52540">
    <property type="entry name" value="P-loop containing nucleoside triphosphate hydrolases"/>
    <property type="match status" value="1"/>
</dbReference>
<dbReference type="InterPro" id="IPR001806">
    <property type="entry name" value="Small_GTPase"/>
</dbReference>
<evidence type="ECO:0000256" key="1">
    <source>
        <dbReference type="ARBA" id="ARBA00022741"/>
    </source>
</evidence>
<dbReference type="AlphaFoldDB" id="D2V6M6"/>
<dbReference type="EMBL" id="GG738854">
    <property type="protein sequence ID" value="EFC47605.1"/>
    <property type="molecule type" value="Genomic_DNA"/>
</dbReference>
<reference evidence="3 4" key="1">
    <citation type="journal article" date="2010" name="Cell">
        <title>The genome of Naegleria gruberi illuminates early eukaryotic versatility.</title>
        <authorList>
            <person name="Fritz-Laylin L.K."/>
            <person name="Prochnik S.E."/>
            <person name="Ginger M.L."/>
            <person name="Dacks J.B."/>
            <person name="Carpenter M.L."/>
            <person name="Field M.C."/>
            <person name="Kuo A."/>
            <person name="Paredez A."/>
            <person name="Chapman J."/>
            <person name="Pham J."/>
            <person name="Shu S."/>
            <person name="Neupane R."/>
            <person name="Cipriano M."/>
            <person name="Mancuso J."/>
            <person name="Tu H."/>
            <person name="Salamov A."/>
            <person name="Lindquist E."/>
            <person name="Shapiro H."/>
            <person name="Lucas S."/>
            <person name="Grigoriev I.V."/>
            <person name="Cande W.Z."/>
            <person name="Fulton C."/>
            <person name="Rokhsar D.S."/>
            <person name="Dawson S.C."/>
        </authorList>
    </citation>
    <scope>NUCLEOTIDE SEQUENCE [LARGE SCALE GENOMIC DNA]</scope>
    <source>
        <strain evidence="3 4">NEG-M</strain>
    </source>
</reference>
<dbReference type="PRINTS" id="PR00449">
    <property type="entry name" value="RASTRNSFRMNG"/>
</dbReference>
<dbReference type="OrthoDB" id="5976022at2759"/>
<organism evidence="4">
    <name type="scientific">Naegleria gruberi</name>
    <name type="common">Amoeba</name>
    <dbReference type="NCBI Taxonomy" id="5762"/>
    <lineage>
        <taxon>Eukaryota</taxon>
        <taxon>Discoba</taxon>
        <taxon>Heterolobosea</taxon>
        <taxon>Tetramitia</taxon>
        <taxon>Eutetramitia</taxon>
        <taxon>Vahlkampfiidae</taxon>
        <taxon>Naegleria</taxon>
    </lineage>
</organism>
<evidence type="ECO:0000313" key="3">
    <source>
        <dbReference type="EMBL" id="EFC47605.1"/>
    </source>
</evidence>
<protein>
    <submittedName>
        <fullName evidence="3">Ras family small GTPase</fullName>
    </submittedName>
</protein>
<keyword evidence="4" id="KW-1185">Reference proteome</keyword>
<dbReference type="PROSITE" id="PS51421">
    <property type="entry name" value="RAS"/>
    <property type="match status" value="1"/>
</dbReference>
<dbReference type="NCBIfam" id="TIGR00231">
    <property type="entry name" value="small_GTP"/>
    <property type="match status" value="1"/>
</dbReference>
<dbReference type="InterPro" id="IPR027417">
    <property type="entry name" value="P-loop_NTPase"/>
</dbReference>
<dbReference type="GO" id="GO:0016020">
    <property type="term" value="C:membrane"/>
    <property type="evidence" value="ECO:0007669"/>
    <property type="project" value="InterPro"/>
</dbReference>
<dbReference type="RefSeq" id="XP_002680349.1">
    <property type="nucleotide sequence ID" value="XM_002680303.1"/>
</dbReference>